<feature type="non-terminal residue" evidence="5">
    <location>
        <position position="1"/>
    </location>
</feature>
<dbReference type="SMART" id="SM00560">
    <property type="entry name" value="LamGL"/>
    <property type="match status" value="1"/>
</dbReference>
<dbReference type="RefSeq" id="WP_380556036.1">
    <property type="nucleotide sequence ID" value="NZ_JBHEZY010000010.1"/>
</dbReference>
<feature type="domain" description="LamG-like jellyroll fold" evidence="4">
    <location>
        <begin position="788"/>
        <end position="925"/>
    </location>
</feature>
<name>A0ABV6X6A1_9ACTN</name>
<evidence type="ECO:0000313" key="5">
    <source>
        <dbReference type="EMBL" id="MFC1433833.1"/>
    </source>
</evidence>
<dbReference type="Pfam" id="PF13517">
    <property type="entry name" value="FG-GAP_3"/>
    <property type="match status" value="2"/>
</dbReference>
<dbReference type="PANTHER" id="PTHR44103">
    <property type="entry name" value="PROPROTEIN CONVERTASE P"/>
    <property type="match status" value="1"/>
</dbReference>
<proteinExistence type="predicted"/>
<dbReference type="InterPro" id="IPR013517">
    <property type="entry name" value="FG-GAP"/>
</dbReference>
<dbReference type="InterPro" id="IPR013320">
    <property type="entry name" value="ConA-like_dom_sf"/>
</dbReference>
<evidence type="ECO:0000256" key="3">
    <source>
        <dbReference type="SAM" id="MobiDB-lite"/>
    </source>
</evidence>
<evidence type="ECO:0000256" key="1">
    <source>
        <dbReference type="ARBA" id="ARBA00022729"/>
    </source>
</evidence>
<dbReference type="Proteomes" id="UP001592530">
    <property type="component" value="Unassembled WGS sequence"/>
</dbReference>
<dbReference type="SUPFAM" id="SSF49899">
    <property type="entry name" value="Concanavalin A-like lectins/glucanases"/>
    <property type="match status" value="1"/>
</dbReference>
<gene>
    <name evidence="5" type="ORF">ACEZDB_24595</name>
</gene>
<feature type="region of interest" description="Disordered" evidence="3">
    <location>
        <begin position="291"/>
        <end position="316"/>
    </location>
</feature>
<reference evidence="5 6" key="1">
    <citation type="submission" date="2024-09" db="EMBL/GenBank/DDBJ databases">
        <authorList>
            <person name="Lee S.D."/>
        </authorList>
    </citation>
    <scope>NUCLEOTIDE SEQUENCE [LARGE SCALE GENOMIC DNA]</scope>
    <source>
        <strain evidence="5 6">N1-3</strain>
    </source>
</reference>
<evidence type="ECO:0000259" key="4">
    <source>
        <dbReference type="SMART" id="SM00560"/>
    </source>
</evidence>
<evidence type="ECO:0000313" key="6">
    <source>
        <dbReference type="Proteomes" id="UP001592530"/>
    </source>
</evidence>
<dbReference type="EMBL" id="JBHEZY010000010">
    <property type="protein sequence ID" value="MFC1433833.1"/>
    <property type="molecule type" value="Genomic_DNA"/>
</dbReference>
<keyword evidence="1" id="KW-0732">Signal</keyword>
<dbReference type="InterPro" id="IPR028994">
    <property type="entry name" value="Integrin_alpha_N"/>
</dbReference>
<dbReference type="Gene3D" id="2.130.10.130">
    <property type="entry name" value="Integrin alpha, N-terminal"/>
    <property type="match status" value="1"/>
</dbReference>
<keyword evidence="2" id="KW-1015">Disulfide bond</keyword>
<organism evidence="5 6">
    <name type="scientific">Streptacidiphilus alkalitolerans</name>
    <dbReference type="NCBI Taxonomy" id="3342712"/>
    <lineage>
        <taxon>Bacteria</taxon>
        <taxon>Bacillati</taxon>
        <taxon>Actinomycetota</taxon>
        <taxon>Actinomycetes</taxon>
        <taxon>Kitasatosporales</taxon>
        <taxon>Streptomycetaceae</taxon>
        <taxon>Streptacidiphilus</taxon>
    </lineage>
</organism>
<sequence>SYWKKSVSYTGDTEVGNSGDVQGEAMSIFDFPIDLTTLRGAQITDAEFGIKEDYSWACPTSGHNQTVNIYAPSQVLTSSNATWNAWVGALGSSVASHSFALGYNSSCPANSTPAFNVKTQINNDINGTTPKATQTLVLRADDHSDNYAFKQFDPKTAQLTVTYDQYPNTPTGLKTSPATNCTSTVLGDTSVTLYAVQSTVMKSSLTTTFSLYKTSDSTKTNLLTPANGIASNTWTGGSGQSAVLTVPESFYKARAGGAATTFSFIARSSDGTLASKSWSTACTFTWDPTKPGAPSVSPDPAPTGGAQTCATRDSTTGTTQPIGTVCSFVLAPPTTGGTADAIAAYVYQVNQSSPVQVTATGSTTVTVPLSHLVNTLTVSALSAGGNIGASDTVWFDGSALSPPAKSGDLTLDGTADLLVPGSSGGTAFPPGLWLAPGNSDGTVSGNAVDIGISGLGFNTNATPTDWNGAQTVTGDFCGNGAQDVLAYFPTGANAGGGTIACNDGTTGPLNLGGLEGGSAPFQISAGALADDNTDNATQIASAGNTSGQGTGLPDLLATINNRLFLFYSTTPNGYSDPSDFGLCAGGCNVLTGLNTPDGTQDWNSWTLATTQLSTGTALYLWNRTTGDLDLWTGLALDPTGTTLTTTGQYTVAGGWNTGKTRILQAADLAGTGIPDLWATDPATGTSTAYLPANLANNPTLTTTTTATTTANHAWDFQDIGTNTAGSTLTSTIDSIGTQNLTGTTGTVWDTGDAFAPDALLNTGSDGITPNTSGTGHLASAGPAVNLSAAFTISAWVRPTAAGGVVASQDGVDNSGFLLYSQTNKQWAFCLATSDTTRAYDCIQGGTVLIGQWAHLTVTYDPATSATALYLNDRPVARGTHTAVSSSLFRGPFSLGDEIANGAHTGYFNGSLSDVQAWSGTALNESQISAMAGIPGRSAPYTFADTADWNGDGNPDVIAADAGGNLWFFPGNGSNGFSSAAIYLGSGFTGYTFAGVADFNKDGHLDLIAASPDGALRLYPGDAAHDLATPTIRFASGWAGLTFAGVADFNGDGNPDIIVRYPDGTLKMFPGTGSGAGLGTAVQIGTGWNGYTFAGVADLNHDGKQDVIVRDAADLLWLYPGNGSNGFGARSQIGDGWGTFTFAGLADWNKDGNQDVIARDDAGLLWLYPRSATAFSTRVQIGHGW</sequence>
<dbReference type="InterPro" id="IPR006558">
    <property type="entry name" value="LamG-like"/>
</dbReference>
<feature type="compositionally biased region" description="Polar residues" evidence="3">
    <location>
        <begin position="305"/>
        <end position="316"/>
    </location>
</feature>
<dbReference type="Pfam" id="PF13385">
    <property type="entry name" value="Laminin_G_3"/>
    <property type="match status" value="1"/>
</dbReference>
<dbReference type="PANTHER" id="PTHR44103:SF1">
    <property type="entry name" value="PROPROTEIN CONVERTASE P"/>
    <property type="match status" value="1"/>
</dbReference>
<dbReference type="Gene3D" id="2.60.120.200">
    <property type="match status" value="1"/>
</dbReference>
<dbReference type="SUPFAM" id="SSF69318">
    <property type="entry name" value="Integrin alpha N-terminal domain"/>
    <property type="match status" value="1"/>
</dbReference>
<accession>A0ABV6X6A1</accession>
<comment type="caution">
    <text evidence="5">The sequence shown here is derived from an EMBL/GenBank/DDBJ whole genome shotgun (WGS) entry which is preliminary data.</text>
</comment>
<protein>
    <submittedName>
        <fullName evidence="5">FG-GAP-like repeat-containing protein</fullName>
    </submittedName>
</protein>
<evidence type="ECO:0000256" key="2">
    <source>
        <dbReference type="ARBA" id="ARBA00023157"/>
    </source>
</evidence>